<dbReference type="OrthoDB" id="1028258at2759"/>
<reference evidence="2 3" key="1">
    <citation type="journal article" date="2020" name="Nat. Food">
        <title>A phased Vanilla planifolia genome enables genetic improvement of flavour and production.</title>
        <authorList>
            <person name="Hasing T."/>
            <person name="Tang H."/>
            <person name="Brym M."/>
            <person name="Khazi F."/>
            <person name="Huang T."/>
            <person name="Chambers A.H."/>
        </authorList>
    </citation>
    <scope>NUCLEOTIDE SEQUENCE [LARGE SCALE GENOMIC DNA]</scope>
    <source>
        <tissue evidence="2">Leaf</tissue>
    </source>
</reference>
<evidence type="ECO:0000259" key="1">
    <source>
        <dbReference type="Pfam" id="PF05699"/>
    </source>
</evidence>
<dbReference type="InterPro" id="IPR008906">
    <property type="entry name" value="HATC_C_dom"/>
</dbReference>
<dbReference type="Pfam" id="PF05699">
    <property type="entry name" value="Dimer_Tnp_hAT"/>
    <property type="match status" value="1"/>
</dbReference>
<feature type="domain" description="HAT C-terminal dimerisation" evidence="1">
    <location>
        <begin position="42"/>
        <end position="127"/>
    </location>
</feature>
<keyword evidence="3" id="KW-1185">Reference proteome</keyword>
<gene>
    <name evidence="2" type="ORF">HPP92_027793</name>
</gene>
<protein>
    <recommendedName>
        <fullName evidence="1">HAT C-terminal dimerisation domain-containing protein</fullName>
    </recommendedName>
</protein>
<dbReference type="InterPro" id="IPR012337">
    <property type="entry name" value="RNaseH-like_sf"/>
</dbReference>
<sequence>MSEPNPPNAGYQSRTTVNAVDGLHDFDIYISEISSNHNTKSELEQYLEESLVPRIQEFDILNWWKLNNIKYPTLSKMARDVLAIPMSMVNAGSSLFCTGTGSRVLDEYRSSLRPDIVEALFCAKDWLQYLPNMMESSSNGIVKVEI</sequence>
<dbReference type="SUPFAM" id="SSF53098">
    <property type="entry name" value="Ribonuclease H-like"/>
    <property type="match status" value="1"/>
</dbReference>
<evidence type="ECO:0000313" key="3">
    <source>
        <dbReference type="Proteomes" id="UP000636800"/>
    </source>
</evidence>
<dbReference type="GO" id="GO:0046983">
    <property type="term" value="F:protein dimerization activity"/>
    <property type="evidence" value="ECO:0007669"/>
    <property type="project" value="InterPro"/>
</dbReference>
<accession>A0A835PAI1</accession>
<dbReference type="EMBL" id="JADCNL010000313">
    <property type="protein sequence ID" value="KAG0448529.1"/>
    <property type="molecule type" value="Genomic_DNA"/>
</dbReference>
<name>A0A835PAI1_VANPL</name>
<dbReference type="AlphaFoldDB" id="A0A835PAI1"/>
<dbReference type="PANTHER" id="PTHR23272:SF52">
    <property type="entry name" value="ZINC FINGER BED DOMAIN-CONTAINING PROTEIN DAYSLEEPER"/>
    <property type="match status" value="1"/>
</dbReference>
<evidence type="ECO:0000313" key="2">
    <source>
        <dbReference type="EMBL" id="KAG0448529.1"/>
    </source>
</evidence>
<proteinExistence type="predicted"/>
<dbReference type="PANTHER" id="PTHR23272">
    <property type="entry name" value="BED FINGER-RELATED"/>
    <property type="match status" value="1"/>
</dbReference>
<comment type="caution">
    <text evidence="2">The sequence shown here is derived from an EMBL/GenBank/DDBJ whole genome shotgun (WGS) entry which is preliminary data.</text>
</comment>
<dbReference type="Proteomes" id="UP000636800">
    <property type="component" value="Unassembled WGS sequence"/>
</dbReference>
<organism evidence="2 3">
    <name type="scientific">Vanilla planifolia</name>
    <name type="common">Vanilla</name>
    <dbReference type="NCBI Taxonomy" id="51239"/>
    <lineage>
        <taxon>Eukaryota</taxon>
        <taxon>Viridiplantae</taxon>
        <taxon>Streptophyta</taxon>
        <taxon>Embryophyta</taxon>
        <taxon>Tracheophyta</taxon>
        <taxon>Spermatophyta</taxon>
        <taxon>Magnoliopsida</taxon>
        <taxon>Liliopsida</taxon>
        <taxon>Asparagales</taxon>
        <taxon>Orchidaceae</taxon>
        <taxon>Vanilloideae</taxon>
        <taxon>Vanilleae</taxon>
        <taxon>Vanilla</taxon>
    </lineage>
</organism>